<name>A0AAD4BID8_BOLED</name>
<reference evidence="1" key="1">
    <citation type="submission" date="2019-10" db="EMBL/GenBank/DDBJ databases">
        <authorList>
            <consortium name="DOE Joint Genome Institute"/>
            <person name="Kuo A."/>
            <person name="Miyauchi S."/>
            <person name="Kiss E."/>
            <person name="Drula E."/>
            <person name="Kohler A."/>
            <person name="Sanchez-Garcia M."/>
            <person name="Andreopoulos B."/>
            <person name="Barry K.W."/>
            <person name="Bonito G."/>
            <person name="Buee M."/>
            <person name="Carver A."/>
            <person name="Chen C."/>
            <person name="Cichocki N."/>
            <person name="Clum A."/>
            <person name="Culley D."/>
            <person name="Crous P.W."/>
            <person name="Fauchery L."/>
            <person name="Girlanda M."/>
            <person name="Hayes R."/>
            <person name="Keri Z."/>
            <person name="LaButti K."/>
            <person name="Lipzen A."/>
            <person name="Lombard V."/>
            <person name="Magnuson J."/>
            <person name="Maillard F."/>
            <person name="Morin E."/>
            <person name="Murat C."/>
            <person name="Nolan M."/>
            <person name="Ohm R."/>
            <person name="Pangilinan J."/>
            <person name="Pereira M."/>
            <person name="Perotto S."/>
            <person name="Peter M."/>
            <person name="Riley R."/>
            <person name="Sitrit Y."/>
            <person name="Stielow B."/>
            <person name="Szollosi G."/>
            <person name="Zifcakova L."/>
            <person name="Stursova M."/>
            <person name="Spatafora J.W."/>
            <person name="Tedersoo L."/>
            <person name="Vaario L.-M."/>
            <person name="Yamada A."/>
            <person name="Yan M."/>
            <person name="Wang P."/>
            <person name="Xu J."/>
            <person name="Bruns T."/>
            <person name="Baldrian P."/>
            <person name="Vilgalys R."/>
            <person name="Henrissat B."/>
            <person name="Grigoriev I.V."/>
            <person name="Hibbett D."/>
            <person name="Nagy L.G."/>
            <person name="Martin F.M."/>
        </authorList>
    </citation>
    <scope>NUCLEOTIDE SEQUENCE</scope>
    <source>
        <strain evidence="1">BED1</strain>
    </source>
</reference>
<sequence length="332" mass="37312">LTYSASDCTLIMEMLCSIHKMPLTDFRDCVCDALYSLPYNKYMLCVKIEMNLPFQSPTDGFIVTADLIVFLSSLASLETPEIPILIECSFSQDCTNLWNKMKKEINAHLEVVLLVAIVITELPGYCSPEEDSEAWKQFIQENMCHNTKSFLGLKDHCTATEAQSLCIKVAGHVWCNVASADWFVRVKDGIDHKINIDCMHKMHGTLFPSIEMEEVTEMVTLGLSKARDAIVSFSWSLNPSTSMMELENTTISFSVDWKLIQLSLVSTAGLTAHDQYQKWYQQQFHGQKCPHPSDEEYKASGSDLGSDVSSTRPFLTCTVTMPVCTHSKKAAR</sequence>
<gene>
    <name evidence="1" type="ORF">L210DRAFT_863681</name>
</gene>
<evidence type="ECO:0000313" key="1">
    <source>
        <dbReference type="EMBL" id="KAF8430928.1"/>
    </source>
</evidence>
<dbReference type="Proteomes" id="UP001194468">
    <property type="component" value="Unassembled WGS sequence"/>
</dbReference>
<evidence type="ECO:0000313" key="2">
    <source>
        <dbReference type="Proteomes" id="UP001194468"/>
    </source>
</evidence>
<reference evidence="1" key="2">
    <citation type="journal article" date="2020" name="Nat. Commun.">
        <title>Large-scale genome sequencing of mycorrhizal fungi provides insights into the early evolution of symbiotic traits.</title>
        <authorList>
            <person name="Miyauchi S."/>
            <person name="Kiss E."/>
            <person name="Kuo A."/>
            <person name="Drula E."/>
            <person name="Kohler A."/>
            <person name="Sanchez-Garcia M."/>
            <person name="Morin E."/>
            <person name="Andreopoulos B."/>
            <person name="Barry K.W."/>
            <person name="Bonito G."/>
            <person name="Buee M."/>
            <person name="Carver A."/>
            <person name="Chen C."/>
            <person name="Cichocki N."/>
            <person name="Clum A."/>
            <person name="Culley D."/>
            <person name="Crous P.W."/>
            <person name="Fauchery L."/>
            <person name="Girlanda M."/>
            <person name="Hayes R.D."/>
            <person name="Keri Z."/>
            <person name="LaButti K."/>
            <person name="Lipzen A."/>
            <person name="Lombard V."/>
            <person name="Magnuson J."/>
            <person name="Maillard F."/>
            <person name="Murat C."/>
            <person name="Nolan M."/>
            <person name="Ohm R.A."/>
            <person name="Pangilinan J."/>
            <person name="Pereira M.F."/>
            <person name="Perotto S."/>
            <person name="Peter M."/>
            <person name="Pfister S."/>
            <person name="Riley R."/>
            <person name="Sitrit Y."/>
            <person name="Stielow J.B."/>
            <person name="Szollosi G."/>
            <person name="Zifcakova L."/>
            <person name="Stursova M."/>
            <person name="Spatafora J.W."/>
            <person name="Tedersoo L."/>
            <person name="Vaario L.M."/>
            <person name="Yamada A."/>
            <person name="Yan M."/>
            <person name="Wang P."/>
            <person name="Xu J."/>
            <person name="Bruns T."/>
            <person name="Baldrian P."/>
            <person name="Vilgalys R."/>
            <person name="Dunand C."/>
            <person name="Henrissat B."/>
            <person name="Grigoriev I.V."/>
            <person name="Hibbett D."/>
            <person name="Nagy L.G."/>
            <person name="Martin F.M."/>
        </authorList>
    </citation>
    <scope>NUCLEOTIDE SEQUENCE</scope>
    <source>
        <strain evidence="1">BED1</strain>
    </source>
</reference>
<feature type="non-terminal residue" evidence="1">
    <location>
        <position position="1"/>
    </location>
</feature>
<keyword evidence="2" id="KW-1185">Reference proteome</keyword>
<proteinExistence type="predicted"/>
<dbReference type="AlphaFoldDB" id="A0AAD4BID8"/>
<accession>A0AAD4BID8</accession>
<organism evidence="1 2">
    <name type="scientific">Boletus edulis BED1</name>
    <dbReference type="NCBI Taxonomy" id="1328754"/>
    <lineage>
        <taxon>Eukaryota</taxon>
        <taxon>Fungi</taxon>
        <taxon>Dikarya</taxon>
        <taxon>Basidiomycota</taxon>
        <taxon>Agaricomycotina</taxon>
        <taxon>Agaricomycetes</taxon>
        <taxon>Agaricomycetidae</taxon>
        <taxon>Boletales</taxon>
        <taxon>Boletineae</taxon>
        <taxon>Boletaceae</taxon>
        <taxon>Boletoideae</taxon>
        <taxon>Boletus</taxon>
    </lineage>
</organism>
<comment type="caution">
    <text evidence="1">The sequence shown here is derived from an EMBL/GenBank/DDBJ whole genome shotgun (WGS) entry which is preliminary data.</text>
</comment>
<dbReference type="EMBL" id="WHUW01000055">
    <property type="protein sequence ID" value="KAF8430928.1"/>
    <property type="molecule type" value="Genomic_DNA"/>
</dbReference>
<protein>
    <submittedName>
        <fullName evidence="1">Uncharacterized protein</fullName>
    </submittedName>
</protein>